<comment type="caution">
    <text evidence="1">The sequence shown here is derived from an EMBL/GenBank/DDBJ whole genome shotgun (WGS) entry which is preliminary data.</text>
</comment>
<dbReference type="Proteomes" id="UP000534107">
    <property type="component" value="Unassembled WGS sequence"/>
</dbReference>
<dbReference type="OrthoDB" id="263283at2759"/>
<name>A0A7K9IBF8_9PICI</name>
<dbReference type="AlphaFoldDB" id="A0A7K9IBF8"/>
<dbReference type="EMBL" id="VWZO01029187">
    <property type="protein sequence ID" value="NXH23437.1"/>
    <property type="molecule type" value="Genomic_DNA"/>
</dbReference>
<protein>
    <submittedName>
        <fullName evidence="1">MEGF8 protein</fullName>
    </submittedName>
</protein>
<keyword evidence="2" id="KW-1185">Reference proteome</keyword>
<proteinExistence type="predicted"/>
<accession>A0A7K9IBF8</accession>
<evidence type="ECO:0000313" key="2">
    <source>
        <dbReference type="Proteomes" id="UP000534107"/>
    </source>
</evidence>
<organism evidence="1 2">
    <name type="scientific">Bucco capensis</name>
    <name type="common">collared puffbird</name>
    <dbReference type="NCBI Taxonomy" id="135168"/>
    <lineage>
        <taxon>Eukaryota</taxon>
        <taxon>Metazoa</taxon>
        <taxon>Chordata</taxon>
        <taxon>Craniata</taxon>
        <taxon>Vertebrata</taxon>
        <taxon>Euteleostomi</taxon>
        <taxon>Archelosauria</taxon>
        <taxon>Archosauria</taxon>
        <taxon>Dinosauria</taxon>
        <taxon>Saurischia</taxon>
        <taxon>Theropoda</taxon>
        <taxon>Coelurosauria</taxon>
        <taxon>Aves</taxon>
        <taxon>Neognathae</taxon>
        <taxon>Neoaves</taxon>
        <taxon>Telluraves</taxon>
        <taxon>Coraciimorphae</taxon>
        <taxon>Piciformes</taxon>
        <taxon>Bucconidae</taxon>
        <taxon>Bucco</taxon>
    </lineage>
</organism>
<feature type="non-terminal residue" evidence="1">
    <location>
        <position position="60"/>
    </location>
</feature>
<gene>
    <name evidence="1" type="primary">Megf8</name>
    <name evidence="1" type="ORF">BUCCAP_R15495</name>
</gene>
<sequence>CPRCAPQGPRCERCLPLFVGSARAGGKCISCREFCSHRADICLSAQELQRARTQPHRYPL</sequence>
<evidence type="ECO:0000313" key="1">
    <source>
        <dbReference type="EMBL" id="NXH23437.1"/>
    </source>
</evidence>
<feature type="non-terminal residue" evidence="1">
    <location>
        <position position="1"/>
    </location>
</feature>
<reference evidence="1 2" key="1">
    <citation type="submission" date="2019-09" db="EMBL/GenBank/DDBJ databases">
        <title>Bird 10,000 Genomes (B10K) Project - Family phase.</title>
        <authorList>
            <person name="Zhang G."/>
        </authorList>
    </citation>
    <scope>NUCLEOTIDE SEQUENCE [LARGE SCALE GENOMIC DNA]</scope>
    <source>
        <strain evidence="1">B10K-DU-001-16</strain>
        <tissue evidence="1">Muscle</tissue>
    </source>
</reference>